<dbReference type="InterPro" id="IPR004343">
    <property type="entry name" value="Plus-3_dom"/>
</dbReference>
<dbReference type="InterPro" id="IPR035445">
    <property type="entry name" value="GYF-like_dom_sf"/>
</dbReference>
<name>A0A5J9U727_9POAL</name>
<reference evidence="8 9" key="1">
    <citation type="journal article" date="2019" name="Sci. Rep.">
        <title>A high-quality genome of Eragrostis curvula grass provides insights into Poaceae evolution and supports new strategies to enhance forage quality.</title>
        <authorList>
            <person name="Carballo J."/>
            <person name="Santos B.A.C.M."/>
            <person name="Zappacosta D."/>
            <person name="Garbus I."/>
            <person name="Selva J.P."/>
            <person name="Gallo C.A."/>
            <person name="Diaz A."/>
            <person name="Albertini E."/>
            <person name="Caccamo M."/>
            <person name="Echenique V."/>
        </authorList>
    </citation>
    <scope>NUCLEOTIDE SEQUENCE [LARGE SCALE GENOMIC DNA]</scope>
    <source>
        <strain evidence="9">cv. Victoria</strain>
        <tissue evidence="8">Leaf</tissue>
    </source>
</reference>
<dbReference type="SUPFAM" id="SSF159042">
    <property type="entry name" value="Plus3-like"/>
    <property type="match status" value="1"/>
</dbReference>
<feature type="compositionally biased region" description="Basic and acidic residues" evidence="4">
    <location>
        <begin position="606"/>
        <end position="638"/>
    </location>
</feature>
<dbReference type="Gene3D" id="3.30.40.10">
    <property type="entry name" value="Zinc/RING finger domain, C3HC4 (zinc finger)"/>
    <property type="match status" value="1"/>
</dbReference>
<evidence type="ECO:0000259" key="5">
    <source>
        <dbReference type="PROSITE" id="PS50829"/>
    </source>
</evidence>
<dbReference type="Gramene" id="TVU19425">
    <property type="protein sequence ID" value="TVU19425"/>
    <property type="gene ID" value="EJB05_35573"/>
</dbReference>
<evidence type="ECO:0000256" key="2">
    <source>
        <dbReference type="ARBA" id="ARBA00022771"/>
    </source>
</evidence>
<dbReference type="InterPro" id="IPR003169">
    <property type="entry name" value="GYF"/>
</dbReference>
<evidence type="ECO:0000256" key="1">
    <source>
        <dbReference type="ARBA" id="ARBA00022723"/>
    </source>
</evidence>
<dbReference type="SUPFAM" id="SSF47592">
    <property type="entry name" value="SWIB/MDM2 domain"/>
    <property type="match status" value="1"/>
</dbReference>
<comment type="caution">
    <text evidence="8">The sequence shown here is derived from an EMBL/GenBank/DDBJ whole genome shotgun (WGS) entry which is preliminary data.</text>
</comment>
<feature type="region of interest" description="Disordered" evidence="4">
    <location>
        <begin position="1"/>
        <end position="43"/>
    </location>
</feature>
<dbReference type="SMART" id="SM00249">
    <property type="entry name" value="PHD"/>
    <property type="match status" value="1"/>
</dbReference>
<evidence type="ECO:0000259" key="7">
    <source>
        <dbReference type="PROSITE" id="PS51925"/>
    </source>
</evidence>
<dbReference type="SUPFAM" id="SSF57903">
    <property type="entry name" value="FYVE/PHD zinc finger"/>
    <property type="match status" value="1"/>
</dbReference>
<accession>A0A5J9U727</accession>
<evidence type="ECO:0000256" key="3">
    <source>
        <dbReference type="ARBA" id="ARBA00022833"/>
    </source>
</evidence>
<dbReference type="Pfam" id="PF22908">
    <property type="entry name" value="PHD_NSD"/>
    <property type="match status" value="1"/>
</dbReference>
<dbReference type="InterPro" id="IPR011011">
    <property type="entry name" value="Znf_FYVE_PHD"/>
</dbReference>
<dbReference type="InterPro" id="IPR036885">
    <property type="entry name" value="SWIB_MDM2_dom_sf"/>
</dbReference>
<dbReference type="GO" id="GO:0003677">
    <property type="term" value="F:DNA binding"/>
    <property type="evidence" value="ECO:0007669"/>
    <property type="project" value="InterPro"/>
</dbReference>
<organism evidence="8 9">
    <name type="scientific">Eragrostis curvula</name>
    <name type="common">weeping love grass</name>
    <dbReference type="NCBI Taxonomy" id="38414"/>
    <lineage>
        <taxon>Eukaryota</taxon>
        <taxon>Viridiplantae</taxon>
        <taxon>Streptophyta</taxon>
        <taxon>Embryophyta</taxon>
        <taxon>Tracheophyta</taxon>
        <taxon>Spermatophyta</taxon>
        <taxon>Magnoliopsida</taxon>
        <taxon>Liliopsida</taxon>
        <taxon>Poales</taxon>
        <taxon>Poaceae</taxon>
        <taxon>PACMAD clade</taxon>
        <taxon>Chloridoideae</taxon>
        <taxon>Eragrostideae</taxon>
        <taxon>Eragrostidinae</taxon>
        <taxon>Eragrostis</taxon>
    </lineage>
</organism>
<sequence length="810" mass="91411">MGRGRGRPRGRRGGGGSASAPRGRKRQRRAVEEEVEEEEEEAVEIGEEMLGEDYCFICKDGGDLRICDFRGCNKAYHPACVGKDSDFLTSDEEFICGCVAQADFFPVLRKTKGFCINCLRLAIMIEKNVDVDSDGERADFNDRETYEFLFKDYWEIVKDKEGLTLDKLEEAYSFLKRGLNCKQADLEKVPDEERHSDSDFLGNSDEGDDELCSPSYSNGSSKKIKSLLKEGKSKKNGYLGWGSEALIEFLASLGKDTSKSLDQFRAAEAVKDYIRQNGLMPKDKKKLVICDDKLKCLFRKSKLKFNRIPSLLKKHITENMTSEDETLNSEDNIDSVSAMTKKDFTANHVSRIPNRTSEINKRCFASLKPGNIKLVYLKRSLVMDLLKEPDTFESKVTGCFVRVKNDPKDYSYLIRKKSHELRQVTGVKRSSEEYKIKGISTGVLLCTFDNDLRISTLSDEDFEEDECDDLRLLAQEGSFKRPTVGDLEEKVKSIHRDIMSHLEDMDKKKLLQEPSERRRLLEEVPQVIPDTEDIKDTELQVTAQDKSVEKNTDAFQGNNGERVISSKLFSEEKSKGPNDARAILKSCPEGKSEGTNLGRGFNLRSFSEEKPKGTDGERTLSLKSCSEEKSKATKKDADGGITGMNVQKGNTEDPRANNAACEIPCAQQDTEATKADANGDTSAMHVQGQSTEAVDIAMIVQVIPIEDDGDENLRQGGGQTAVIDLEADDARDTHPVQHETSNTLRRRGISQRRCVWYYNDPQGDERGPFTMEHLRHWWDGGYFPEEFKVWRRGQSSDSAVFLRDVLQMTR</sequence>
<dbReference type="PROSITE" id="PS51360">
    <property type="entry name" value="PLUS3"/>
    <property type="match status" value="1"/>
</dbReference>
<keyword evidence="2" id="KW-0863">Zinc-finger</keyword>
<dbReference type="InterPro" id="IPR036128">
    <property type="entry name" value="Plus3-like_sf"/>
</dbReference>
<dbReference type="OrthoDB" id="1870062at2759"/>
<dbReference type="Gene3D" id="1.10.245.10">
    <property type="entry name" value="SWIB/MDM2 domain"/>
    <property type="match status" value="1"/>
</dbReference>
<dbReference type="SUPFAM" id="SSF55277">
    <property type="entry name" value="GYF domain"/>
    <property type="match status" value="1"/>
</dbReference>
<dbReference type="AlphaFoldDB" id="A0A5J9U727"/>
<dbReference type="InterPro" id="IPR055198">
    <property type="entry name" value="NSD_PHD"/>
</dbReference>
<dbReference type="CDD" id="cd10567">
    <property type="entry name" value="SWIB-MDM2_like"/>
    <property type="match status" value="1"/>
</dbReference>
<dbReference type="SMART" id="SM00719">
    <property type="entry name" value="Plus3"/>
    <property type="match status" value="1"/>
</dbReference>
<dbReference type="Gene3D" id="3.30.1490.40">
    <property type="match status" value="1"/>
</dbReference>
<gene>
    <name evidence="8" type="ORF">EJB05_35573</name>
</gene>
<protein>
    <recommendedName>
        <fullName evidence="10">GYF domain-containing protein</fullName>
    </recommendedName>
</protein>
<evidence type="ECO:0008006" key="10">
    <source>
        <dbReference type="Google" id="ProtNLM"/>
    </source>
</evidence>
<keyword evidence="1" id="KW-0479">Metal-binding</keyword>
<feature type="compositionally biased region" description="Basic and acidic residues" evidence="4">
    <location>
        <begin position="188"/>
        <end position="198"/>
    </location>
</feature>
<evidence type="ECO:0000259" key="6">
    <source>
        <dbReference type="PROSITE" id="PS51360"/>
    </source>
</evidence>
<dbReference type="Pfam" id="PF03126">
    <property type="entry name" value="Plus-3"/>
    <property type="match status" value="1"/>
</dbReference>
<dbReference type="EMBL" id="RWGY01000029">
    <property type="protein sequence ID" value="TVU19425.1"/>
    <property type="molecule type" value="Genomic_DNA"/>
</dbReference>
<feature type="compositionally biased region" description="Acidic residues" evidence="4">
    <location>
        <begin position="33"/>
        <end position="43"/>
    </location>
</feature>
<dbReference type="PANTHER" id="PTHR46851:SF11">
    <property type="entry name" value="GYF DOMAIN-CONTAINING PROTEIN"/>
    <property type="match status" value="1"/>
</dbReference>
<dbReference type="Gene3D" id="3.90.70.200">
    <property type="entry name" value="Plus-3 domain"/>
    <property type="match status" value="1"/>
</dbReference>
<feature type="region of interest" description="Disordered" evidence="4">
    <location>
        <begin position="188"/>
        <end position="221"/>
    </location>
</feature>
<dbReference type="Pfam" id="PF02213">
    <property type="entry name" value="GYF"/>
    <property type="match status" value="1"/>
</dbReference>
<dbReference type="Pfam" id="PF02201">
    <property type="entry name" value="SWIB"/>
    <property type="match status" value="1"/>
</dbReference>
<dbReference type="InterPro" id="IPR045894">
    <property type="entry name" value="At5g08430-like"/>
</dbReference>
<dbReference type="InterPro" id="IPR001965">
    <property type="entry name" value="Znf_PHD"/>
</dbReference>
<dbReference type="InterPro" id="IPR003121">
    <property type="entry name" value="SWIB_MDM2_domain"/>
</dbReference>
<keyword evidence="3" id="KW-0862">Zinc</keyword>
<dbReference type="Proteomes" id="UP000324897">
    <property type="component" value="Chromosome 7"/>
</dbReference>
<feature type="domain" description="GYF" evidence="5">
    <location>
        <begin position="753"/>
        <end position="807"/>
    </location>
</feature>
<evidence type="ECO:0000313" key="9">
    <source>
        <dbReference type="Proteomes" id="UP000324897"/>
    </source>
</evidence>
<feature type="domain" description="DM2" evidence="7">
    <location>
        <begin position="238"/>
        <end position="318"/>
    </location>
</feature>
<evidence type="ECO:0000313" key="8">
    <source>
        <dbReference type="EMBL" id="TVU19425.1"/>
    </source>
</evidence>
<keyword evidence="9" id="KW-1185">Reference proteome</keyword>
<feature type="compositionally biased region" description="Basic residues" evidence="4">
    <location>
        <begin position="1"/>
        <end position="12"/>
    </location>
</feature>
<feature type="region of interest" description="Disordered" evidence="4">
    <location>
        <begin position="570"/>
        <end position="655"/>
    </location>
</feature>
<dbReference type="PROSITE" id="PS51925">
    <property type="entry name" value="SWIB_MDM2"/>
    <property type="match status" value="1"/>
</dbReference>
<dbReference type="PANTHER" id="PTHR46851">
    <property type="entry name" value="OS01G0884500 PROTEIN"/>
    <property type="match status" value="1"/>
</dbReference>
<dbReference type="GO" id="GO:0008270">
    <property type="term" value="F:zinc ion binding"/>
    <property type="evidence" value="ECO:0007669"/>
    <property type="project" value="UniProtKB-KW"/>
</dbReference>
<dbReference type="InterPro" id="IPR013083">
    <property type="entry name" value="Znf_RING/FYVE/PHD"/>
</dbReference>
<dbReference type="CDD" id="cd15568">
    <property type="entry name" value="PHD5_NSD"/>
    <property type="match status" value="1"/>
</dbReference>
<dbReference type="SMART" id="SM00444">
    <property type="entry name" value="GYF"/>
    <property type="match status" value="1"/>
</dbReference>
<dbReference type="PROSITE" id="PS50829">
    <property type="entry name" value="GYF"/>
    <property type="match status" value="1"/>
</dbReference>
<evidence type="ECO:0000256" key="4">
    <source>
        <dbReference type="SAM" id="MobiDB-lite"/>
    </source>
</evidence>
<feature type="domain" description="Plus3" evidence="6">
    <location>
        <begin position="366"/>
        <end position="499"/>
    </location>
</feature>
<proteinExistence type="predicted"/>